<dbReference type="PANTHER" id="PTHR12526:SF638">
    <property type="entry name" value="SPORE COAT PROTEIN SA"/>
    <property type="match status" value="1"/>
</dbReference>
<dbReference type="GO" id="GO:0016757">
    <property type="term" value="F:glycosyltransferase activity"/>
    <property type="evidence" value="ECO:0007669"/>
    <property type="project" value="InterPro"/>
</dbReference>
<protein>
    <submittedName>
        <fullName evidence="3">Glycosyl transferase</fullName>
    </submittedName>
</protein>
<evidence type="ECO:0000313" key="3">
    <source>
        <dbReference type="EMBL" id="PWR00220.1"/>
    </source>
</evidence>
<evidence type="ECO:0000259" key="2">
    <source>
        <dbReference type="Pfam" id="PF13439"/>
    </source>
</evidence>
<accession>A0A317CPB4</accession>
<dbReference type="InterPro" id="IPR001296">
    <property type="entry name" value="Glyco_trans_1"/>
</dbReference>
<dbReference type="PANTHER" id="PTHR12526">
    <property type="entry name" value="GLYCOSYLTRANSFERASE"/>
    <property type="match status" value="1"/>
</dbReference>
<comment type="caution">
    <text evidence="3">The sequence shown here is derived from an EMBL/GenBank/DDBJ whole genome shotgun (WGS) entry which is preliminary data.</text>
</comment>
<dbReference type="Gene3D" id="3.40.50.2000">
    <property type="entry name" value="Glycogen Phosphorylase B"/>
    <property type="match status" value="2"/>
</dbReference>
<dbReference type="EMBL" id="QGKM01000005">
    <property type="protein sequence ID" value="PWR00220.1"/>
    <property type="molecule type" value="Genomic_DNA"/>
</dbReference>
<sequence length="371" mass="41150">MNQKKPLTVLQIIPALDSGGVEKGTIEVAKALVDSGHKALVISAGGRLVGELEKTGATHVNWDLGKKSLTTFLRYRKLRQWLVESDVDVLHARSRMPAWVAWLAWRGMPKQNRPRFITTVHGLNSVSAYSKIMTYGEAVVAVSSTVKEYITANYKGVKQDKIVVIPRGIDPLEFPFAYQPAESWKLAWFERFPNTKGKFIVTLPGRLTRLKGHHDLIRVIDGLKEQIPEIHAVIVGSEDPKRMSYAEGLYKEVKDRGLEEFITFTGYRSDMKDIYAISDMVLSLSSKPESFGRTVVEAISLGRAVVGYDHGGVGETLSQLYPVGLVPLDDLAAVSERIVALHDGSLLPPQSAITQYSKKDMLNGELSVYVD</sequence>
<keyword evidence="3" id="KW-0808">Transferase</keyword>
<dbReference type="CDD" id="cd03819">
    <property type="entry name" value="GT4_WavL-like"/>
    <property type="match status" value="1"/>
</dbReference>
<evidence type="ECO:0000313" key="4">
    <source>
        <dbReference type="Proteomes" id="UP000245539"/>
    </source>
</evidence>
<dbReference type="RefSeq" id="WP_109836274.1">
    <property type="nucleotide sequence ID" value="NZ_QGKM01000005.1"/>
</dbReference>
<dbReference type="SUPFAM" id="SSF53756">
    <property type="entry name" value="UDP-Glycosyltransferase/glycogen phosphorylase"/>
    <property type="match status" value="1"/>
</dbReference>
<gene>
    <name evidence="3" type="ORF">DKW60_03515</name>
</gene>
<name>A0A317CPB4_9GAMM</name>
<dbReference type="Proteomes" id="UP000245539">
    <property type="component" value="Unassembled WGS sequence"/>
</dbReference>
<dbReference type="InterPro" id="IPR028098">
    <property type="entry name" value="Glyco_trans_4-like_N"/>
</dbReference>
<proteinExistence type="predicted"/>
<dbReference type="Pfam" id="PF13439">
    <property type="entry name" value="Glyco_transf_4"/>
    <property type="match status" value="1"/>
</dbReference>
<dbReference type="AlphaFoldDB" id="A0A317CPB4"/>
<keyword evidence="4" id="KW-1185">Reference proteome</keyword>
<feature type="domain" description="Glycosyl transferase family 1" evidence="1">
    <location>
        <begin position="189"/>
        <end position="322"/>
    </location>
</feature>
<evidence type="ECO:0000259" key="1">
    <source>
        <dbReference type="Pfam" id="PF00534"/>
    </source>
</evidence>
<reference evidence="3 4" key="1">
    <citation type="submission" date="2018-05" db="EMBL/GenBank/DDBJ databases">
        <title>Leucothrix arctica sp. nov., isolated from Arctic seawater.</title>
        <authorList>
            <person name="Choi A."/>
            <person name="Baek K."/>
        </authorList>
    </citation>
    <scope>NUCLEOTIDE SEQUENCE [LARGE SCALE GENOMIC DNA]</scope>
    <source>
        <strain evidence="3 4">JCM 18388</strain>
    </source>
</reference>
<organism evidence="3 4">
    <name type="scientific">Leucothrix pacifica</name>
    <dbReference type="NCBI Taxonomy" id="1247513"/>
    <lineage>
        <taxon>Bacteria</taxon>
        <taxon>Pseudomonadati</taxon>
        <taxon>Pseudomonadota</taxon>
        <taxon>Gammaproteobacteria</taxon>
        <taxon>Thiotrichales</taxon>
        <taxon>Thiotrichaceae</taxon>
        <taxon>Leucothrix</taxon>
    </lineage>
</organism>
<feature type="domain" description="Glycosyltransferase subfamily 4-like N-terminal" evidence="2">
    <location>
        <begin position="19"/>
        <end position="171"/>
    </location>
</feature>
<dbReference type="GO" id="GO:1901135">
    <property type="term" value="P:carbohydrate derivative metabolic process"/>
    <property type="evidence" value="ECO:0007669"/>
    <property type="project" value="UniProtKB-ARBA"/>
</dbReference>
<dbReference type="Pfam" id="PF00534">
    <property type="entry name" value="Glycos_transf_1"/>
    <property type="match status" value="1"/>
</dbReference>
<dbReference type="OrthoDB" id="8523124at2"/>